<keyword evidence="1" id="KW-0812">Transmembrane</keyword>
<feature type="transmembrane region" description="Helical" evidence="1">
    <location>
        <begin position="72"/>
        <end position="90"/>
    </location>
</feature>
<keyword evidence="3" id="KW-1185">Reference proteome</keyword>
<feature type="transmembrane region" description="Helical" evidence="1">
    <location>
        <begin position="198"/>
        <end position="219"/>
    </location>
</feature>
<reference evidence="3" key="1">
    <citation type="submission" date="2016-11" db="EMBL/GenBank/DDBJ databases">
        <authorList>
            <person name="Varghese N."/>
            <person name="Submissions S."/>
        </authorList>
    </citation>
    <scope>NUCLEOTIDE SEQUENCE [LARGE SCALE GENOMIC DNA]</scope>
    <source>
        <strain evidence="3">DSM 24786</strain>
    </source>
</reference>
<proteinExistence type="predicted"/>
<accession>A0A1K1NST9</accession>
<evidence type="ECO:0000256" key="1">
    <source>
        <dbReference type="SAM" id="Phobius"/>
    </source>
</evidence>
<dbReference type="EMBL" id="FPIY01000002">
    <property type="protein sequence ID" value="SFW38383.1"/>
    <property type="molecule type" value="Genomic_DNA"/>
</dbReference>
<organism evidence="2 3">
    <name type="scientific">Cellulophaga fucicola</name>
    <dbReference type="NCBI Taxonomy" id="76595"/>
    <lineage>
        <taxon>Bacteria</taxon>
        <taxon>Pseudomonadati</taxon>
        <taxon>Bacteroidota</taxon>
        <taxon>Flavobacteriia</taxon>
        <taxon>Flavobacteriales</taxon>
        <taxon>Flavobacteriaceae</taxon>
        <taxon>Cellulophaga</taxon>
    </lineage>
</organism>
<protein>
    <submittedName>
        <fullName evidence="2">Uncharacterized protein</fullName>
    </submittedName>
</protein>
<evidence type="ECO:0000313" key="3">
    <source>
        <dbReference type="Proteomes" id="UP000183257"/>
    </source>
</evidence>
<dbReference type="AlphaFoldDB" id="A0A1K1NST9"/>
<evidence type="ECO:0000313" key="2">
    <source>
        <dbReference type="EMBL" id="SFW38383.1"/>
    </source>
</evidence>
<feature type="transmembrane region" description="Helical" evidence="1">
    <location>
        <begin position="6"/>
        <end position="22"/>
    </location>
</feature>
<keyword evidence="1" id="KW-1133">Transmembrane helix</keyword>
<keyword evidence="1" id="KW-0472">Membrane</keyword>
<gene>
    <name evidence="2" type="ORF">SAMN05660313_01341</name>
</gene>
<feature type="transmembrane region" description="Helical" evidence="1">
    <location>
        <begin position="160"/>
        <end position="178"/>
    </location>
</feature>
<sequence>MPTWISFIIFSSYSITLILALWRYPKYYDTELKYYPALIAYTLFTEILGAFFMKYPDAFTLPISNFYNNYNIVIYNIYNIVFFLYFFNLYKKFTLNKTHKKLIKAGIVLFISLSIINIFTQNILKEGQILTYITGGIILVIIILNYLNQIDWHQNKKEPIKNFMFWLSWGLLIFYSGYMPIKLSYHFRIIHNQESYLLIRTLHLSLAPIMYLCFIIGFLKMRRKLVKG</sequence>
<feature type="transmembrane region" description="Helical" evidence="1">
    <location>
        <begin position="102"/>
        <end position="123"/>
    </location>
</feature>
<feature type="transmembrane region" description="Helical" evidence="1">
    <location>
        <begin position="34"/>
        <end position="52"/>
    </location>
</feature>
<feature type="transmembrane region" description="Helical" evidence="1">
    <location>
        <begin position="129"/>
        <end position="148"/>
    </location>
</feature>
<dbReference type="Proteomes" id="UP000183257">
    <property type="component" value="Unassembled WGS sequence"/>
</dbReference>
<name>A0A1K1NST9_9FLAO</name>